<keyword evidence="3" id="KW-1185">Reference proteome</keyword>
<dbReference type="AlphaFoldDB" id="A0AAW1VY01"/>
<dbReference type="EMBL" id="JBEDUW010000007">
    <property type="protein sequence ID" value="KAK9911936.1"/>
    <property type="molecule type" value="Genomic_DNA"/>
</dbReference>
<evidence type="ECO:0000313" key="3">
    <source>
        <dbReference type="Proteomes" id="UP001457282"/>
    </source>
</evidence>
<gene>
    <name evidence="2" type="ORF">M0R45_035816</name>
</gene>
<name>A0AAW1VY01_RUBAR</name>
<proteinExistence type="predicted"/>
<feature type="transmembrane region" description="Helical" evidence="1">
    <location>
        <begin position="20"/>
        <end position="43"/>
    </location>
</feature>
<dbReference type="Proteomes" id="UP001457282">
    <property type="component" value="Unassembled WGS sequence"/>
</dbReference>
<keyword evidence="1" id="KW-0472">Membrane</keyword>
<keyword evidence="1" id="KW-1133">Transmembrane helix</keyword>
<evidence type="ECO:0000313" key="2">
    <source>
        <dbReference type="EMBL" id="KAK9911936.1"/>
    </source>
</evidence>
<sequence length="85" mass="8834">MVPMVVYNALGDLGLVELSSILVRVNIMGLPLALLSLVVALLVGKTLGSVVNLDKAGLQHGDLVMVMIPAQFKGSNEVSIPSHGV</sequence>
<organism evidence="2 3">
    <name type="scientific">Rubus argutus</name>
    <name type="common">Southern blackberry</name>
    <dbReference type="NCBI Taxonomy" id="59490"/>
    <lineage>
        <taxon>Eukaryota</taxon>
        <taxon>Viridiplantae</taxon>
        <taxon>Streptophyta</taxon>
        <taxon>Embryophyta</taxon>
        <taxon>Tracheophyta</taxon>
        <taxon>Spermatophyta</taxon>
        <taxon>Magnoliopsida</taxon>
        <taxon>eudicotyledons</taxon>
        <taxon>Gunneridae</taxon>
        <taxon>Pentapetalae</taxon>
        <taxon>rosids</taxon>
        <taxon>fabids</taxon>
        <taxon>Rosales</taxon>
        <taxon>Rosaceae</taxon>
        <taxon>Rosoideae</taxon>
        <taxon>Rosoideae incertae sedis</taxon>
        <taxon>Rubus</taxon>
    </lineage>
</organism>
<protein>
    <submittedName>
        <fullName evidence="2">Uncharacterized protein</fullName>
    </submittedName>
</protein>
<reference evidence="2 3" key="1">
    <citation type="journal article" date="2023" name="G3 (Bethesda)">
        <title>A chromosome-length genome assembly and annotation of blackberry (Rubus argutus, cv. 'Hillquist').</title>
        <authorList>
            <person name="Bruna T."/>
            <person name="Aryal R."/>
            <person name="Dudchenko O."/>
            <person name="Sargent D.J."/>
            <person name="Mead D."/>
            <person name="Buti M."/>
            <person name="Cavallini A."/>
            <person name="Hytonen T."/>
            <person name="Andres J."/>
            <person name="Pham M."/>
            <person name="Weisz D."/>
            <person name="Mascagni F."/>
            <person name="Usai G."/>
            <person name="Natali L."/>
            <person name="Bassil N."/>
            <person name="Fernandez G.E."/>
            <person name="Lomsadze A."/>
            <person name="Armour M."/>
            <person name="Olukolu B."/>
            <person name="Poorten T."/>
            <person name="Britton C."/>
            <person name="Davik J."/>
            <person name="Ashrafi H."/>
            <person name="Aiden E.L."/>
            <person name="Borodovsky M."/>
            <person name="Worthington M."/>
        </authorList>
    </citation>
    <scope>NUCLEOTIDE SEQUENCE [LARGE SCALE GENOMIC DNA]</scope>
    <source>
        <strain evidence="2">PI 553951</strain>
    </source>
</reference>
<keyword evidence="1" id="KW-0812">Transmembrane</keyword>
<accession>A0AAW1VY01</accession>
<comment type="caution">
    <text evidence="2">The sequence shown here is derived from an EMBL/GenBank/DDBJ whole genome shotgun (WGS) entry which is preliminary data.</text>
</comment>
<evidence type="ECO:0000256" key="1">
    <source>
        <dbReference type="SAM" id="Phobius"/>
    </source>
</evidence>